<organism evidence="2 3">
    <name type="scientific">Stenotrophomonas humi</name>
    <dbReference type="NCBI Taxonomy" id="405444"/>
    <lineage>
        <taxon>Bacteria</taxon>
        <taxon>Pseudomonadati</taxon>
        <taxon>Pseudomonadota</taxon>
        <taxon>Gammaproteobacteria</taxon>
        <taxon>Lysobacterales</taxon>
        <taxon>Lysobacteraceae</taxon>
        <taxon>Stenotrophomonas</taxon>
    </lineage>
</organism>
<dbReference type="Pfam" id="PF18676">
    <property type="entry name" value="MBG_2"/>
    <property type="match status" value="5"/>
</dbReference>
<dbReference type="Gene3D" id="3.30.160.710">
    <property type="match status" value="2"/>
</dbReference>
<dbReference type="InterPro" id="IPR050909">
    <property type="entry name" value="Bact_Autotransporter_VF"/>
</dbReference>
<dbReference type="EMBL" id="LDJI01000003">
    <property type="protein sequence ID" value="KRG66305.1"/>
    <property type="molecule type" value="Genomic_DNA"/>
</dbReference>
<dbReference type="PANTHER" id="PTHR12338:SF5">
    <property type="entry name" value="ANTIGEN 43-RELATED"/>
    <property type="match status" value="1"/>
</dbReference>
<dbReference type="Pfam" id="PF18886">
    <property type="entry name" value="DUF5649"/>
    <property type="match status" value="5"/>
</dbReference>
<dbReference type="InterPro" id="IPR008638">
    <property type="entry name" value="FhaB/CdiA-like_TPS"/>
</dbReference>
<protein>
    <recommendedName>
        <fullName evidence="1">Filamentous haemagglutinin FhaB/tRNA nuclease CdiA-like TPS domain-containing protein</fullName>
    </recommendedName>
</protein>
<dbReference type="Proteomes" id="UP000050864">
    <property type="component" value="Unassembled WGS sequence"/>
</dbReference>
<dbReference type="SMART" id="SM00912">
    <property type="entry name" value="Haemagg_act"/>
    <property type="match status" value="1"/>
</dbReference>
<dbReference type="InterPro" id="IPR043709">
    <property type="entry name" value="DUF5649"/>
</dbReference>
<dbReference type="InterPro" id="IPR041286">
    <property type="entry name" value="MBG_2"/>
</dbReference>
<dbReference type="SUPFAM" id="SSF51126">
    <property type="entry name" value="Pectin lyase-like"/>
    <property type="match status" value="1"/>
</dbReference>
<evidence type="ECO:0000259" key="1">
    <source>
        <dbReference type="SMART" id="SM00912"/>
    </source>
</evidence>
<proteinExistence type="predicted"/>
<sequence length="1705" mass="168483">MNHIYRVVFNHALGQTQVTSEIGSAPRAGHAPAAVVLAPARHRLVLALALSCLCLGGSPLAMAADYTLPGGGAIGEGNLSIDASGSASGVLNISQTSNRGLINWQSFNVGTDARVNFFAPNAGAVTINLIGGNASSTIAGQLSGNGQVFLVNGAGIAFSSTASVNVGGLVASGLPFNNDHSDTTFSFGGTPNFNEVVNAGTLTATNGSITLLAEGVRNYGIINAAQINLLAAGGATLTRYDAGSGITTFTPALTFDAAIVDPTAAAVINLGALTAGNINLHGRIRPTAAGNVINLGGIVNAQQISSRDGQLSLVARGGDPQSGGGVIQTGTVTADRTVLDVAGDYTQSGSLTTGRLDLAVTGDAMLYHPGNQIAAIGGTVGKNLTVNNAVALGQSGSLSVTGATTIGTGTGNDILLTQAGNRFGGELTLTGGNVTVNAASALQLGKVQATSLGVTSGGAIDLHDDINLVGTLSLDANGALNQAAGNLLVGGTSALYSNSSITLTQLGNSFGNRVALNGAAVKLASSGTLQLGNVGASSLALTAGRIDINGDISTDGAQTYNGAVYLNAAATLRSTNAGNITFGGAVDGARALTVFTDGRVGFLGGVGQTTKVNSMQVQAKGIDLSGNLRTAGLIHLNGPVTLGSAVTLDSELGDINFMSTVNGAHALTVNSRGTSGFYGAVGGTTALTSLTTSADGVTWLGADITTTGGISLTDAVLLGAGVKATSNNGNITFGGTVNGAHALDLRASNGIVRLQGSVGAATALTGLSIDAQILNTQGIRVAGPLQLVTTNSIGQGGAYEVDGDALFHSSGNVFLNNAANRFKGAVDLVGTAVTIKNAGALALRGVDAFTLDVTATGGGISQSRAIYVRGTSSFTADGDITLGHQGNSFGGRVNLAGNALVVAAGSDLDVNLAHRGVNAALALTSAGRLQLQPGAIDTGSADLTLASGIGVLSTGGALSGRNVSLSGGDGVALGHNINATGTLDLVSHNGAIVQSAGNLQAGGATTVDAGSGAINLLSTGNDFVGAVDLSGGDIAINDANALTLGHATATTFRASSTGDLHLAGVIKANAIDLSAGGLFINAVGAAALDVSGGSQQWRIFLDRPDAPHQFNSLDSGNTALWNTAAFAPATAGGNRYLFAWQPTLTFVANTLRKTYGDTLALGDAFSVRGVMAGALGAYKADDLMALFTGAAAITSAGAAAGANVSGSPYQIDIHQGTLDTSASGYALAFAPGQLAIDPRSLIITAGNGSKTYGQNGGLGGYNANGLVNGDTLTSVDLDSNGSAGIANVGDYTITASNADGTGLSNYDITYVDGTLSIGKAGLTITAGNGGKTYGQTGGLGGYRVDGLLNNDAVSSADLTSNGTAATTNVGNYTITASNADGTGLSNYDITYVDGTLSIGKAGLTITAGNGGKTYGQTGGLGGYSVDGLLNNDAVSSADLTSNGTAATTNVGNYTITASNADGTGLSNYDITYVDGVLSIGKAGLTITAGNGGKTYGQTGGLGGYGADGLLNNDVVSSVDLASTGTAATANVGNYTITASNADGTGLSNYDITYVDGVLSIGKAGLIITANNTSKNIGQTSSFSGYTADGLVNGDSIDDVTLFSNGSDLNAQPGGYAIFASDAQGTRLGNYDITYREGTLDVVGVSAGLHPQIAREVAATLSRPAPRALTGSSDVPLYRLNEAAITPASDACTSLGQIQCLARQPE</sequence>
<dbReference type="PATRIC" id="fig|405444.3.peg.2396"/>
<evidence type="ECO:0000313" key="2">
    <source>
        <dbReference type="EMBL" id="KRG66305.1"/>
    </source>
</evidence>
<dbReference type="InterPro" id="IPR011050">
    <property type="entry name" value="Pectin_lyase_fold/virulence"/>
</dbReference>
<gene>
    <name evidence="2" type="ORF">ABB26_01320</name>
</gene>
<evidence type="ECO:0000313" key="3">
    <source>
        <dbReference type="Proteomes" id="UP000050864"/>
    </source>
</evidence>
<dbReference type="Gene3D" id="2.160.20.10">
    <property type="entry name" value="Single-stranded right-handed beta-helix, Pectin lyase-like"/>
    <property type="match status" value="1"/>
</dbReference>
<name>A0A0R0CL44_9GAMM</name>
<reference evidence="2 3" key="1">
    <citation type="submission" date="2015-05" db="EMBL/GenBank/DDBJ databases">
        <title>Genome sequencing and analysis of members of genus Stenotrophomonas.</title>
        <authorList>
            <person name="Patil P.P."/>
            <person name="Midha S."/>
            <person name="Patil P.B."/>
        </authorList>
    </citation>
    <scope>NUCLEOTIDE SEQUENCE [LARGE SCALE GENOMIC DNA]</scope>
    <source>
        <strain evidence="2 3">DSM 18929</strain>
    </source>
</reference>
<keyword evidence="3" id="KW-1185">Reference proteome</keyword>
<dbReference type="InterPro" id="IPR024973">
    <property type="entry name" value="ESPR"/>
</dbReference>
<comment type="caution">
    <text evidence="2">The sequence shown here is derived from an EMBL/GenBank/DDBJ whole genome shotgun (WGS) entry which is preliminary data.</text>
</comment>
<dbReference type="STRING" id="405444.ABB26_01320"/>
<dbReference type="Pfam" id="PF13018">
    <property type="entry name" value="ESPR"/>
    <property type="match status" value="1"/>
</dbReference>
<accession>A0A0R0CL44</accession>
<dbReference type="InterPro" id="IPR012334">
    <property type="entry name" value="Pectin_lyas_fold"/>
</dbReference>
<dbReference type="RefSeq" id="WP_057631766.1">
    <property type="nucleotide sequence ID" value="NZ_LDJI01000003.1"/>
</dbReference>
<feature type="domain" description="Filamentous haemagglutinin FhaB/tRNA nuclease CdiA-like TPS" evidence="1">
    <location>
        <begin position="65"/>
        <end position="180"/>
    </location>
</feature>
<dbReference type="PANTHER" id="PTHR12338">
    <property type="entry name" value="AUTOTRANSPORTER"/>
    <property type="match status" value="1"/>
</dbReference>
<dbReference type="NCBIfam" id="TIGR01901">
    <property type="entry name" value="adhes_NPXG"/>
    <property type="match status" value="1"/>
</dbReference>
<dbReference type="Pfam" id="PF05860">
    <property type="entry name" value="TPS"/>
    <property type="match status" value="1"/>
</dbReference>